<keyword evidence="14" id="KW-1185">Reference proteome</keyword>
<evidence type="ECO:0000313" key="14">
    <source>
        <dbReference type="Proteomes" id="UP000016536"/>
    </source>
</evidence>
<dbReference type="PROSITE" id="PS00169">
    <property type="entry name" value="D_ALA_DEHYDRATASE"/>
    <property type="match status" value="1"/>
</dbReference>
<proteinExistence type="inferred from homology"/>
<dbReference type="EC" id="4.2.1.24" evidence="4 11"/>
<evidence type="ECO:0000256" key="4">
    <source>
        <dbReference type="ARBA" id="ARBA00012053"/>
    </source>
</evidence>
<comment type="pathway">
    <text evidence="1">Porphyrin-containing compound metabolism; protoporphyrin-IX biosynthesis; coproporphyrinogen-III from 5-aminolevulinate: step 1/4.</text>
</comment>
<evidence type="ECO:0000256" key="1">
    <source>
        <dbReference type="ARBA" id="ARBA00004694"/>
    </source>
</evidence>
<evidence type="ECO:0000256" key="7">
    <source>
        <dbReference type="ARBA" id="ARBA00023239"/>
    </source>
</evidence>
<feature type="non-terminal residue" evidence="13">
    <location>
        <position position="1"/>
    </location>
</feature>
<dbReference type="RefSeq" id="WP_021609912.1">
    <property type="nucleotide sequence ID" value="NZ_KE952033.1"/>
</dbReference>
<reference evidence="13 14" key="1">
    <citation type="submission" date="2013-08" db="EMBL/GenBank/DDBJ databases">
        <authorList>
            <person name="Weinstock G."/>
            <person name="Sodergren E."/>
            <person name="Wylie T."/>
            <person name="Fulton L."/>
            <person name="Fulton R."/>
            <person name="Fronick C."/>
            <person name="O'Laughlin M."/>
            <person name="Godfrey J."/>
            <person name="Miner T."/>
            <person name="Herter B."/>
            <person name="Appelbaum E."/>
            <person name="Cordes M."/>
            <person name="Lek S."/>
            <person name="Wollam A."/>
            <person name="Pepin K.H."/>
            <person name="Palsikar V.B."/>
            <person name="Mitreva M."/>
            <person name="Wilson R.K."/>
        </authorList>
    </citation>
    <scope>NUCLEOTIDE SEQUENCE [LARGE SCALE GENOMIC DNA]</scope>
    <source>
        <strain evidence="13 14">F0542</strain>
    </source>
</reference>
<dbReference type="SMART" id="SM01004">
    <property type="entry name" value="ALAD"/>
    <property type="match status" value="1"/>
</dbReference>
<dbReference type="Pfam" id="PF00490">
    <property type="entry name" value="ALAD"/>
    <property type="match status" value="1"/>
</dbReference>
<dbReference type="GO" id="GO:0008270">
    <property type="term" value="F:zinc ion binding"/>
    <property type="evidence" value="ECO:0007669"/>
    <property type="project" value="TreeGrafter"/>
</dbReference>
<protein>
    <recommendedName>
        <fullName evidence="5 11">Delta-aminolevulinic acid dehydratase</fullName>
        <ecNumber evidence="4 11">4.2.1.24</ecNumber>
    </recommendedName>
</protein>
<evidence type="ECO:0000256" key="3">
    <source>
        <dbReference type="ARBA" id="ARBA00011823"/>
    </source>
</evidence>
<dbReference type="GO" id="GO:0004655">
    <property type="term" value="F:porphobilinogen synthase activity"/>
    <property type="evidence" value="ECO:0007669"/>
    <property type="project" value="UniProtKB-EC"/>
</dbReference>
<dbReference type="InterPro" id="IPR001731">
    <property type="entry name" value="ALAD"/>
</dbReference>
<dbReference type="SUPFAM" id="SSF51569">
    <property type="entry name" value="Aldolase"/>
    <property type="match status" value="1"/>
</dbReference>
<evidence type="ECO:0000256" key="9">
    <source>
        <dbReference type="ARBA" id="ARBA00025628"/>
    </source>
</evidence>
<comment type="catalytic activity">
    <reaction evidence="10 11">
        <text>2 5-aminolevulinate = porphobilinogen + 2 H2O + H(+)</text>
        <dbReference type="Rhea" id="RHEA:24064"/>
        <dbReference type="ChEBI" id="CHEBI:15377"/>
        <dbReference type="ChEBI" id="CHEBI:15378"/>
        <dbReference type="ChEBI" id="CHEBI:58126"/>
        <dbReference type="ChEBI" id="CHEBI:356416"/>
        <dbReference type="EC" id="4.2.1.24"/>
    </reaction>
</comment>
<name>U1RT63_9ACTO</name>
<evidence type="ECO:0000256" key="8">
    <source>
        <dbReference type="ARBA" id="ARBA00023244"/>
    </source>
</evidence>
<dbReference type="NCBIfam" id="NF006762">
    <property type="entry name" value="PRK09283.1"/>
    <property type="match status" value="1"/>
</dbReference>
<evidence type="ECO:0000256" key="11">
    <source>
        <dbReference type="RuleBase" id="RU000515"/>
    </source>
</evidence>
<dbReference type="PANTHER" id="PTHR11458">
    <property type="entry name" value="DELTA-AMINOLEVULINIC ACID DEHYDRATASE"/>
    <property type="match status" value="1"/>
</dbReference>
<dbReference type="PRINTS" id="PR00144">
    <property type="entry name" value="DALDHYDRTASE"/>
</dbReference>
<dbReference type="GO" id="GO:0006782">
    <property type="term" value="P:protoporphyrinogen IX biosynthetic process"/>
    <property type="evidence" value="ECO:0007669"/>
    <property type="project" value="UniProtKB-UniPathway"/>
</dbReference>
<dbReference type="InterPro" id="IPR013785">
    <property type="entry name" value="Aldolase_TIM"/>
</dbReference>
<evidence type="ECO:0000256" key="6">
    <source>
        <dbReference type="ARBA" id="ARBA00023133"/>
    </source>
</evidence>
<evidence type="ECO:0000256" key="12">
    <source>
        <dbReference type="RuleBase" id="RU004161"/>
    </source>
</evidence>
<keyword evidence="8 11" id="KW-0627">Porphyrin biosynthesis</keyword>
<comment type="similarity">
    <text evidence="2 12">Belongs to the ALAD family.</text>
</comment>
<evidence type="ECO:0000256" key="2">
    <source>
        <dbReference type="ARBA" id="ARBA00008055"/>
    </source>
</evidence>
<dbReference type="EMBL" id="AWSE01000250">
    <property type="protein sequence ID" value="ERH21642.1"/>
    <property type="molecule type" value="Genomic_DNA"/>
</dbReference>
<sequence length="257" mass="27000">GAIDLFGVPAERDASGTAAWAEDGILNRGIAAVRAEVGDDVVVCADTCLDEFTSHGHCGLIRPDGPRAGEVDNDATLATYQAMAISQAEAGAHMVSPSGMMDGQVAAIRAALDATGHDDVAILAYSAKYASAYFGPFREAVGSTLTGDRRAYQQDPANRREGMREAMLDVEQGADIVMVKPAGPYLDVLADVAAASPVPVAAYQVSGEYAMVEAAAQRGWIDRERVIAESVLGIVRAGADMVLTYWAREIAENPALR</sequence>
<dbReference type="PATRIC" id="fig|1321818.3.peg.2532"/>
<dbReference type="PANTHER" id="PTHR11458:SF0">
    <property type="entry name" value="DELTA-AMINOLEVULINIC ACID DEHYDRATASE"/>
    <property type="match status" value="1"/>
</dbReference>
<organism evidence="13 14">
    <name type="scientific">Actinomyces johnsonii F0542</name>
    <dbReference type="NCBI Taxonomy" id="1321818"/>
    <lineage>
        <taxon>Bacteria</taxon>
        <taxon>Bacillati</taxon>
        <taxon>Actinomycetota</taxon>
        <taxon>Actinomycetes</taxon>
        <taxon>Actinomycetales</taxon>
        <taxon>Actinomycetaceae</taxon>
        <taxon>Actinomyces</taxon>
    </lineage>
</organism>
<comment type="caution">
    <text evidence="13">The sequence shown here is derived from an EMBL/GenBank/DDBJ whole genome shotgun (WGS) entry which is preliminary data.</text>
</comment>
<evidence type="ECO:0000256" key="5">
    <source>
        <dbReference type="ARBA" id="ARBA00020771"/>
    </source>
</evidence>
<dbReference type="AlphaFoldDB" id="U1RT63"/>
<dbReference type="InterPro" id="IPR030656">
    <property type="entry name" value="ALAD_AS"/>
</dbReference>
<dbReference type="Proteomes" id="UP000016536">
    <property type="component" value="Unassembled WGS sequence"/>
</dbReference>
<dbReference type="HOGENOM" id="CLU_1079634_0_0_11"/>
<keyword evidence="7 11" id="KW-0456">Lyase</keyword>
<dbReference type="UniPathway" id="UPA00251">
    <property type="reaction ID" value="UER00318"/>
</dbReference>
<gene>
    <name evidence="13" type="ORF">HMPREF1979_03067</name>
</gene>
<accession>U1RT63</accession>
<dbReference type="GO" id="GO:0005829">
    <property type="term" value="C:cytosol"/>
    <property type="evidence" value="ECO:0007669"/>
    <property type="project" value="TreeGrafter"/>
</dbReference>
<dbReference type="Gene3D" id="3.20.20.70">
    <property type="entry name" value="Aldolase class I"/>
    <property type="match status" value="1"/>
</dbReference>
<evidence type="ECO:0000313" key="13">
    <source>
        <dbReference type="EMBL" id="ERH21642.1"/>
    </source>
</evidence>
<comment type="function">
    <text evidence="9">Catalyzes an early step in the biosynthesis of tetrapyrroles. Binds two molecules of 5-aminolevulinate per subunit, each at a distinct site, and catalyzes their condensation to form porphobilinogen.</text>
</comment>
<keyword evidence="6" id="KW-0350">Heme biosynthesis</keyword>
<evidence type="ECO:0000256" key="10">
    <source>
        <dbReference type="ARBA" id="ARBA00047651"/>
    </source>
</evidence>
<comment type="subunit">
    <text evidence="3 11">Homooctamer.</text>
</comment>